<proteinExistence type="predicted"/>
<dbReference type="EMBL" id="JAMXLR010000061">
    <property type="protein sequence ID" value="MCO6045733.1"/>
    <property type="molecule type" value="Genomic_DNA"/>
</dbReference>
<dbReference type="AlphaFoldDB" id="A0A9X2JII2"/>
<sequence length="192" mass="21636">MFPEGDSQQSEGQRSAAFSSTNGEPGATLDEDERTDLYSEFTNLDIDCWKHGHKLGHAEPCICMKASAEGIQPLLDATDLLKDNSELDKLKLTLRKFNRGSSITSLTVRQTPACDELLEMCLSLQGTNAEFEFTPEGMGLFREALKNWRQGVSDFCCNPNIDRAKKHRKKTRIAPRDLESGEVWFWSPFMDP</sequence>
<name>A0A9X2JII2_9BACT</name>
<feature type="region of interest" description="Disordered" evidence="1">
    <location>
        <begin position="1"/>
        <end position="32"/>
    </location>
</feature>
<keyword evidence="3" id="KW-1185">Reference proteome</keyword>
<feature type="compositionally biased region" description="Polar residues" evidence="1">
    <location>
        <begin position="1"/>
        <end position="23"/>
    </location>
</feature>
<gene>
    <name evidence="2" type="ORF">NG895_17690</name>
</gene>
<dbReference type="RefSeq" id="WP_252853846.1">
    <property type="nucleotide sequence ID" value="NZ_JAMXLR010000061.1"/>
</dbReference>
<evidence type="ECO:0000313" key="2">
    <source>
        <dbReference type="EMBL" id="MCO6045733.1"/>
    </source>
</evidence>
<comment type="caution">
    <text evidence="2">The sequence shown here is derived from an EMBL/GenBank/DDBJ whole genome shotgun (WGS) entry which is preliminary data.</text>
</comment>
<dbReference type="Proteomes" id="UP001155241">
    <property type="component" value="Unassembled WGS sequence"/>
</dbReference>
<evidence type="ECO:0000313" key="3">
    <source>
        <dbReference type="Proteomes" id="UP001155241"/>
    </source>
</evidence>
<organism evidence="2 3">
    <name type="scientific">Aeoliella straminimaris</name>
    <dbReference type="NCBI Taxonomy" id="2954799"/>
    <lineage>
        <taxon>Bacteria</taxon>
        <taxon>Pseudomonadati</taxon>
        <taxon>Planctomycetota</taxon>
        <taxon>Planctomycetia</taxon>
        <taxon>Pirellulales</taxon>
        <taxon>Lacipirellulaceae</taxon>
        <taxon>Aeoliella</taxon>
    </lineage>
</organism>
<protein>
    <submittedName>
        <fullName evidence="2">Uncharacterized protein</fullName>
    </submittedName>
</protein>
<accession>A0A9X2JII2</accession>
<evidence type="ECO:0000256" key="1">
    <source>
        <dbReference type="SAM" id="MobiDB-lite"/>
    </source>
</evidence>
<reference evidence="2" key="1">
    <citation type="submission" date="2022-06" db="EMBL/GenBank/DDBJ databases">
        <title>Aeoliella straminimaris, a novel planctomycete from sediments.</title>
        <authorList>
            <person name="Vitorino I.R."/>
            <person name="Lage O.M."/>
        </authorList>
    </citation>
    <scope>NUCLEOTIDE SEQUENCE</scope>
    <source>
        <strain evidence="2">ICT_H6.2</strain>
    </source>
</reference>